<comment type="similarity">
    <text evidence="1">Belongs to the cutinase family.</text>
</comment>
<reference evidence="5 6" key="1">
    <citation type="submission" date="2019-11" db="EMBL/GenBank/DDBJ databases">
        <authorList>
            <person name="Li J."/>
        </authorList>
    </citation>
    <scope>NUCLEOTIDE SEQUENCE [LARGE SCALE GENOMIC DNA]</scope>
    <source>
        <strain evidence="5 6">MF47</strain>
    </source>
</reference>
<evidence type="ECO:0000313" key="6">
    <source>
        <dbReference type="Proteomes" id="UP000392064"/>
    </source>
</evidence>
<accession>A0A5Q2MLA0</accession>
<dbReference type="PROSITE" id="PS51257">
    <property type="entry name" value="PROKAR_LIPOPROTEIN"/>
    <property type="match status" value="1"/>
</dbReference>
<dbReference type="SUPFAM" id="SSF53474">
    <property type="entry name" value="alpha/beta-Hydrolases"/>
    <property type="match status" value="1"/>
</dbReference>
<dbReference type="KEGG" id="aef:GEV26_15085"/>
<proteinExistence type="inferred from homology"/>
<gene>
    <name evidence="5" type="ORF">GEV26_15085</name>
</gene>
<dbReference type="SMART" id="SM01110">
    <property type="entry name" value="Cutinase"/>
    <property type="match status" value="1"/>
</dbReference>
<keyword evidence="4" id="KW-1015">Disulfide bond</keyword>
<evidence type="ECO:0000256" key="4">
    <source>
        <dbReference type="ARBA" id="ARBA00023157"/>
    </source>
</evidence>
<dbReference type="Gene3D" id="3.40.50.1820">
    <property type="entry name" value="alpha/beta hydrolase"/>
    <property type="match status" value="1"/>
</dbReference>
<dbReference type="InterPro" id="IPR029058">
    <property type="entry name" value="AB_hydrolase_fold"/>
</dbReference>
<evidence type="ECO:0000313" key="5">
    <source>
        <dbReference type="EMBL" id="QGG42599.1"/>
    </source>
</evidence>
<sequence>MTRRLPQLAATAVATLLLGSCGTGPTAGSGTSGDRPLLVDETCADLVVVGARGSTQDPDRNLGVGTEVRVTVEELAKLLHRRSDTTVRVDPIRYDSSQTATLAAYQRQVAEGSQLMTRRLEKLERRCPDSRFALVGFSEGAQVVHATAADMPAAVAERVSLVAMMADPRQNPTDAITRYGYASEPVTGSGRLGSGSPIDPDLRRAAISLCVEGDEICNDEGAPGGPPSATHRTFYEKSSTAKVTAKQLDRVLRRNGV</sequence>
<dbReference type="PANTHER" id="PTHR33630:SF9">
    <property type="entry name" value="CUTINASE 4"/>
    <property type="match status" value="1"/>
</dbReference>
<dbReference type="Pfam" id="PF01083">
    <property type="entry name" value="Cutinase"/>
    <property type="match status" value="1"/>
</dbReference>
<dbReference type="Proteomes" id="UP000392064">
    <property type="component" value="Chromosome"/>
</dbReference>
<keyword evidence="6" id="KW-1185">Reference proteome</keyword>
<name>A0A5Q2MLA0_9ACTN</name>
<dbReference type="RefSeq" id="WP_153654373.1">
    <property type="nucleotide sequence ID" value="NZ_CP045737.1"/>
</dbReference>
<evidence type="ECO:0000256" key="1">
    <source>
        <dbReference type="ARBA" id="ARBA00007534"/>
    </source>
</evidence>
<dbReference type="PANTHER" id="PTHR33630">
    <property type="entry name" value="CUTINASE RV1984C-RELATED-RELATED"/>
    <property type="match status" value="1"/>
</dbReference>
<dbReference type="AlphaFoldDB" id="A0A5Q2MLA0"/>
<organism evidence="5 6">
    <name type="scientific">Aeromicrobium yanjiei</name>
    <dbReference type="NCBI Taxonomy" id="2662028"/>
    <lineage>
        <taxon>Bacteria</taxon>
        <taxon>Bacillati</taxon>
        <taxon>Actinomycetota</taxon>
        <taxon>Actinomycetes</taxon>
        <taxon>Propionibacteriales</taxon>
        <taxon>Nocardioidaceae</taxon>
        <taxon>Aeromicrobium</taxon>
    </lineage>
</organism>
<keyword evidence="2" id="KW-0719">Serine esterase</keyword>
<evidence type="ECO:0000256" key="2">
    <source>
        <dbReference type="ARBA" id="ARBA00022487"/>
    </source>
</evidence>
<protein>
    <submittedName>
        <fullName evidence="5">Cutinase family protein</fullName>
    </submittedName>
</protein>
<dbReference type="GO" id="GO:0052689">
    <property type="term" value="F:carboxylic ester hydrolase activity"/>
    <property type="evidence" value="ECO:0007669"/>
    <property type="project" value="UniProtKB-KW"/>
</dbReference>
<evidence type="ECO:0000256" key="3">
    <source>
        <dbReference type="ARBA" id="ARBA00022801"/>
    </source>
</evidence>
<dbReference type="EMBL" id="CP045737">
    <property type="protein sequence ID" value="QGG42599.1"/>
    <property type="molecule type" value="Genomic_DNA"/>
</dbReference>
<dbReference type="InterPro" id="IPR000675">
    <property type="entry name" value="Cutinase/axe"/>
</dbReference>
<keyword evidence="3" id="KW-0378">Hydrolase</keyword>